<evidence type="ECO:0008006" key="4">
    <source>
        <dbReference type="Google" id="ProtNLM"/>
    </source>
</evidence>
<evidence type="ECO:0000313" key="3">
    <source>
        <dbReference type="Proteomes" id="UP001432027"/>
    </source>
</evidence>
<accession>A0AAV5U4N6</accession>
<dbReference type="Proteomes" id="UP001432027">
    <property type="component" value="Unassembled WGS sequence"/>
</dbReference>
<protein>
    <recommendedName>
        <fullName evidence="4">HTH psq-type domain-containing protein</fullName>
    </recommendedName>
</protein>
<feature type="compositionally biased region" description="Basic and acidic residues" evidence="1">
    <location>
        <begin position="21"/>
        <end position="38"/>
    </location>
</feature>
<sequence length="173" mass="20067">MQYERVWKLRIIGRGRSLENEDGRGRISKYKSPEEDRTTTSAINSKRIQKIRDAINKITRMSTFDEERIEQLKAAIYAVCNTELSVVDASNKFAISDHTLRPYIQRMRPLLKESLEEEDTPSTSAPSSSLKNVIVTAKSFDPIERIQTIRDYIYTITERCEGVMREQLRSALY</sequence>
<comment type="caution">
    <text evidence="2">The sequence shown here is derived from an EMBL/GenBank/DDBJ whole genome shotgun (WGS) entry which is preliminary data.</text>
</comment>
<reference evidence="2" key="1">
    <citation type="submission" date="2023-10" db="EMBL/GenBank/DDBJ databases">
        <title>Genome assembly of Pristionchus species.</title>
        <authorList>
            <person name="Yoshida K."/>
            <person name="Sommer R.J."/>
        </authorList>
    </citation>
    <scope>NUCLEOTIDE SEQUENCE</scope>
    <source>
        <strain evidence="2">RS0144</strain>
    </source>
</reference>
<keyword evidence="3" id="KW-1185">Reference proteome</keyword>
<proteinExistence type="predicted"/>
<feature type="region of interest" description="Disordered" evidence="1">
    <location>
        <begin position="21"/>
        <end position="41"/>
    </location>
</feature>
<dbReference type="EMBL" id="BTSX01000005">
    <property type="protein sequence ID" value="GMT01408.1"/>
    <property type="molecule type" value="Genomic_DNA"/>
</dbReference>
<organism evidence="2 3">
    <name type="scientific">Pristionchus entomophagus</name>
    <dbReference type="NCBI Taxonomy" id="358040"/>
    <lineage>
        <taxon>Eukaryota</taxon>
        <taxon>Metazoa</taxon>
        <taxon>Ecdysozoa</taxon>
        <taxon>Nematoda</taxon>
        <taxon>Chromadorea</taxon>
        <taxon>Rhabditida</taxon>
        <taxon>Rhabditina</taxon>
        <taxon>Diplogasteromorpha</taxon>
        <taxon>Diplogasteroidea</taxon>
        <taxon>Neodiplogasteridae</taxon>
        <taxon>Pristionchus</taxon>
    </lineage>
</organism>
<dbReference type="AlphaFoldDB" id="A0AAV5U4N6"/>
<evidence type="ECO:0000256" key="1">
    <source>
        <dbReference type="SAM" id="MobiDB-lite"/>
    </source>
</evidence>
<name>A0AAV5U4N6_9BILA</name>
<evidence type="ECO:0000313" key="2">
    <source>
        <dbReference type="EMBL" id="GMT01408.1"/>
    </source>
</evidence>
<gene>
    <name evidence="2" type="ORF">PENTCL1PPCAC_23582</name>
</gene>
<feature type="non-terminal residue" evidence="2">
    <location>
        <position position="173"/>
    </location>
</feature>